<protein>
    <submittedName>
        <fullName evidence="2">Aldo/keto reductase</fullName>
    </submittedName>
</protein>
<dbReference type="InterPro" id="IPR020471">
    <property type="entry name" value="AKR"/>
</dbReference>
<evidence type="ECO:0000259" key="1">
    <source>
        <dbReference type="Pfam" id="PF00248"/>
    </source>
</evidence>
<dbReference type="RefSeq" id="WP_345138641.1">
    <property type="nucleotide sequence ID" value="NZ_BAABAT010000047.1"/>
</dbReference>
<keyword evidence="3" id="KW-1185">Reference proteome</keyword>
<accession>A0ABP8DQ94</accession>
<organism evidence="2 3">
    <name type="scientific">Dactylosporangium darangshiense</name>
    <dbReference type="NCBI Taxonomy" id="579108"/>
    <lineage>
        <taxon>Bacteria</taxon>
        <taxon>Bacillati</taxon>
        <taxon>Actinomycetota</taxon>
        <taxon>Actinomycetes</taxon>
        <taxon>Micromonosporales</taxon>
        <taxon>Micromonosporaceae</taxon>
        <taxon>Dactylosporangium</taxon>
    </lineage>
</organism>
<gene>
    <name evidence="2" type="ORF">GCM10022255_095280</name>
</gene>
<dbReference type="InterPro" id="IPR023210">
    <property type="entry name" value="NADP_OxRdtase_dom"/>
</dbReference>
<evidence type="ECO:0000313" key="2">
    <source>
        <dbReference type="EMBL" id="GAA4261693.1"/>
    </source>
</evidence>
<dbReference type="Pfam" id="PF00248">
    <property type="entry name" value="Aldo_ket_red"/>
    <property type="match status" value="1"/>
</dbReference>
<dbReference type="Gene3D" id="3.20.20.100">
    <property type="entry name" value="NADP-dependent oxidoreductase domain"/>
    <property type="match status" value="1"/>
</dbReference>
<reference evidence="3" key="1">
    <citation type="journal article" date="2019" name="Int. J. Syst. Evol. Microbiol.">
        <title>The Global Catalogue of Microorganisms (GCM) 10K type strain sequencing project: providing services to taxonomists for standard genome sequencing and annotation.</title>
        <authorList>
            <consortium name="The Broad Institute Genomics Platform"/>
            <consortium name="The Broad Institute Genome Sequencing Center for Infectious Disease"/>
            <person name="Wu L."/>
            <person name="Ma J."/>
        </authorList>
    </citation>
    <scope>NUCLEOTIDE SEQUENCE [LARGE SCALE GENOMIC DNA]</scope>
    <source>
        <strain evidence="3">JCM 17441</strain>
    </source>
</reference>
<comment type="caution">
    <text evidence="2">The sequence shown here is derived from an EMBL/GenBank/DDBJ whole genome shotgun (WGS) entry which is preliminary data.</text>
</comment>
<proteinExistence type="predicted"/>
<dbReference type="PANTHER" id="PTHR42686">
    <property type="entry name" value="GH17980P-RELATED"/>
    <property type="match status" value="1"/>
</dbReference>
<feature type="domain" description="NADP-dependent oxidoreductase" evidence="1">
    <location>
        <begin position="16"/>
        <end position="304"/>
    </location>
</feature>
<dbReference type="CDD" id="cd19090">
    <property type="entry name" value="AKR_AKR15A-like"/>
    <property type="match status" value="1"/>
</dbReference>
<dbReference type="InterPro" id="IPR036812">
    <property type="entry name" value="NAD(P)_OxRdtase_dom_sf"/>
</dbReference>
<dbReference type="SUPFAM" id="SSF51430">
    <property type="entry name" value="NAD(P)-linked oxidoreductase"/>
    <property type="match status" value="1"/>
</dbReference>
<sequence length="316" mass="33407">MRTAVLGATGLRITELCIGTSPLASMPQLYGYEVTEERAVATVDAVLDGPVTFIDTSNGYGHDGSAERRIGVALGKRGGLPPGAVLATKVDPDPRTGDFSGARVRASLAESLERLGLERIQLLHLHDPERIGFDEAIAPGGPVEALADLRREGLVEHLGVAGGPVGLLQRYLNTGVFEVVLSHNRYTLLDRSAQPLFAAAHARGIGVLNAAPYGGGMLAKGPQHQQKYAYGRRDDAIAAAAGAMRAAVARAGVPLAAAALQFSLRAPFVDSTVVGVSSPQRVRETLDLARLPIPDDVWQELETLVPDPRLWLDPPS</sequence>
<dbReference type="PANTHER" id="PTHR42686:SF1">
    <property type="entry name" value="GH17980P-RELATED"/>
    <property type="match status" value="1"/>
</dbReference>
<dbReference type="Proteomes" id="UP001500620">
    <property type="component" value="Unassembled WGS sequence"/>
</dbReference>
<name>A0ABP8DQ94_9ACTN</name>
<evidence type="ECO:0000313" key="3">
    <source>
        <dbReference type="Proteomes" id="UP001500620"/>
    </source>
</evidence>
<dbReference type="EMBL" id="BAABAT010000047">
    <property type="protein sequence ID" value="GAA4261693.1"/>
    <property type="molecule type" value="Genomic_DNA"/>
</dbReference>